<dbReference type="EMBL" id="KB469297">
    <property type="protein sequence ID" value="EPQ59779.1"/>
    <property type="molecule type" value="Genomic_DNA"/>
</dbReference>
<keyword evidence="4" id="KW-1185">Reference proteome</keyword>
<organism evidence="3 4">
    <name type="scientific">Gloeophyllum trabeum (strain ATCC 11539 / FP-39264 / Madison 617)</name>
    <name type="common">Brown rot fungus</name>
    <dbReference type="NCBI Taxonomy" id="670483"/>
    <lineage>
        <taxon>Eukaryota</taxon>
        <taxon>Fungi</taxon>
        <taxon>Dikarya</taxon>
        <taxon>Basidiomycota</taxon>
        <taxon>Agaricomycotina</taxon>
        <taxon>Agaricomycetes</taxon>
        <taxon>Gloeophyllales</taxon>
        <taxon>Gloeophyllaceae</taxon>
        <taxon>Gloeophyllum</taxon>
    </lineage>
</organism>
<proteinExistence type="predicted"/>
<dbReference type="HOGENOM" id="CLU_395895_0_0_1"/>
<name>S7S1Y3_GLOTA</name>
<evidence type="ECO:0000313" key="3">
    <source>
        <dbReference type="EMBL" id="EPQ59779.1"/>
    </source>
</evidence>
<dbReference type="Proteomes" id="UP000030669">
    <property type="component" value="Unassembled WGS sequence"/>
</dbReference>
<sequence length="696" mass="74634">MDFDLPLWAWIVLAVFGISILGLAAVLVYPIILSVKESSQVYEAAPAGQDARRRFTILSWFTKEHRYSFPTKDTVTCIRDWCEQESLSPTRNSPAESNGPVLAISSTASPAAPTEEPFQPIWTEEDIRTSTPPRKKWSVANSACKDTLRSNERQTWPIAEPIITQAKRAAVVNSDYQKCLRQGRRFSLPVELLGPTLKQTPEVDARKKVEIELFSQVLDESPSATAAADVLVPTPSKKAVVVNSAYQESLKSGRRWSWPLNQVTRAAVVNSDYQACLKAGRRRSLPVEIPVSTTVQEVKTEDAVFAFDRPSSPVSSLATAVGQDLLRALESSFSFVSPDTPAELEVPAPADVEMEEAEKSLVFEVPDRALTITSEDSPETLVKPEEPVVESIHVEEHEKSLTCEDPVQEPLVVAAFAVSVGSDVLSADDPCVKPVPAVDDAMDFPVTPVEITPEAAVPVAIVCTVEASIVAASESSLSSTETAAEVSFVSTGSIKDLEVSVTASESASSSSASSASSLSDIVASLPVLPSTTEVRSKAPKIPAKGKRISPVSAAKRVPPKPKAEDGTNAKRTRRRQVVTSNVTIPAPVPRARPSPVKKDEGEKPTPTFKRHAMVPCPKAVAAVKKAEEKEKAVFKRHATGCPRAAVATREVKKAGEVKAVKPVGSGVGRGSGLKPKGNARSPKVKAAGKENVGAWR</sequence>
<dbReference type="GeneID" id="19301325"/>
<feature type="transmembrane region" description="Helical" evidence="2">
    <location>
        <begin position="7"/>
        <end position="32"/>
    </location>
</feature>
<dbReference type="AlphaFoldDB" id="S7S1Y3"/>
<keyword evidence="2" id="KW-0472">Membrane</keyword>
<feature type="region of interest" description="Disordered" evidence="1">
    <location>
        <begin position="532"/>
        <end position="610"/>
    </location>
</feature>
<accession>S7S1Y3</accession>
<evidence type="ECO:0000256" key="2">
    <source>
        <dbReference type="SAM" id="Phobius"/>
    </source>
</evidence>
<evidence type="ECO:0000256" key="1">
    <source>
        <dbReference type="SAM" id="MobiDB-lite"/>
    </source>
</evidence>
<evidence type="ECO:0000313" key="4">
    <source>
        <dbReference type="Proteomes" id="UP000030669"/>
    </source>
</evidence>
<gene>
    <name evidence="3" type="ORF">GLOTRDRAFT_126076</name>
</gene>
<dbReference type="OrthoDB" id="3308357at2759"/>
<protein>
    <submittedName>
        <fullName evidence="3">Uncharacterized protein</fullName>
    </submittedName>
</protein>
<keyword evidence="2" id="KW-0812">Transmembrane</keyword>
<dbReference type="RefSeq" id="XP_007862672.1">
    <property type="nucleotide sequence ID" value="XM_007864481.1"/>
</dbReference>
<keyword evidence="2" id="KW-1133">Transmembrane helix</keyword>
<reference evidence="3 4" key="1">
    <citation type="journal article" date="2012" name="Science">
        <title>The Paleozoic origin of enzymatic lignin decomposition reconstructed from 31 fungal genomes.</title>
        <authorList>
            <person name="Floudas D."/>
            <person name="Binder M."/>
            <person name="Riley R."/>
            <person name="Barry K."/>
            <person name="Blanchette R.A."/>
            <person name="Henrissat B."/>
            <person name="Martinez A.T."/>
            <person name="Otillar R."/>
            <person name="Spatafora J.W."/>
            <person name="Yadav J.S."/>
            <person name="Aerts A."/>
            <person name="Benoit I."/>
            <person name="Boyd A."/>
            <person name="Carlson A."/>
            <person name="Copeland A."/>
            <person name="Coutinho P.M."/>
            <person name="de Vries R.P."/>
            <person name="Ferreira P."/>
            <person name="Findley K."/>
            <person name="Foster B."/>
            <person name="Gaskell J."/>
            <person name="Glotzer D."/>
            <person name="Gorecki P."/>
            <person name="Heitman J."/>
            <person name="Hesse C."/>
            <person name="Hori C."/>
            <person name="Igarashi K."/>
            <person name="Jurgens J.A."/>
            <person name="Kallen N."/>
            <person name="Kersten P."/>
            <person name="Kohler A."/>
            <person name="Kuees U."/>
            <person name="Kumar T.K.A."/>
            <person name="Kuo A."/>
            <person name="LaButti K."/>
            <person name="Larrondo L.F."/>
            <person name="Lindquist E."/>
            <person name="Ling A."/>
            <person name="Lombard V."/>
            <person name="Lucas S."/>
            <person name="Lundell T."/>
            <person name="Martin R."/>
            <person name="McLaughlin D.J."/>
            <person name="Morgenstern I."/>
            <person name="Morin E."/>
            <person name="Murat C."/>
            <person name="Nagy L.G."/>
            <person name="Nolan M."/>
            <person name="Ohm R.A."/>
            <person name="Patyshakuliyeva A."/>
            <person name="Rokas A."/>
            <person name="Ruiz-Duenas F.J."/>
            <person name="Sabat G."/>
            <person name="Salamov A."/>
            <person name="Samejima M."/>
            <person name="Schmutz J."/>
            <person name="Slot J.C."/>
            <person name="St John F."/>
            <person name="Stenlid J."/>
            <person name="Sun H."/>
            <person name="Sun S."/>
            <person name="Syed K."/>
            <person name="Tsang A."/>
            <person name="Wiebenga A."/>
            <person name="Young D."/>
            <person name="Pisabarro A."/>
            <person name="Eastwood D.C."/>
            <person name="Martin F."/>
            <person name="Cullen D."/>
            <person name="Grigoriev I.V."/>
            <person name="Hibbett D.S."/>
        </authorList>
    </citation>
    <scope>NUCLEOTIDE SEQUENCE [LARGE SCALE GENOMIC DNA]</scope>
    <source>
        <strain evidence="3 4">ATCC 11539</strain>
    </source>
</reference>
<dbReference type="KEGG" id="gtr:GLOTRDRAFT_126076"/>
<feature type="region of interest" description="Disordered" evidence="1">
    <location>
        <begin position="662"/>
        <end position="696"/>
    </location>
</feature>